<gene>
    <name evidence="3" type="ORF">B5F97_10740</name>
</gene>
<evidence type="ECO:0000313" key="3">
    <source>
        <dbReference type="EMBL" id="OUO00701.1"/>
    </source>
</evidence>
<feature type="domain" description="DUF5017" evidence="2">
    <location>
        <begin position="27"/>
        <end position="186"/>
    </location>
</feature>
<sequence>MKTNNNPTSGKRLAQLLALCLLATFSSCDRDGTESVEFGVNVQTPDAVYAGQPVTFEFDGNPDYIAFYSGEKNDRYANRDRTTLPEVDSLGLSYSAKMQYAENYDYLGDRILRVMISDTYDGSGEINPEEWHDLTDPDPAVNEEYLKSVILETSTTAKLPYAAVNLSQYKDKDFYLAFRYLAEPHTGIKSEGHTLPNNPTKPYSYDNRPRIDITELKLVKREPDKNLIVVEDMVREFVFTPYFVTSKVQNNFTVSNYSMMFQPQEYVVTDGKITVNESQDYDIDVWMVSQKLSPHSVEPDRGTPIKGTNARLGIYQHTYNEPGTYTATFIVTNANKWNSEQTVREVTVEVKPAQ</sequence>
<dbReference type="Proteomes" id="UP000195386">
    <property type="component" value="Unassembled WGS sequence"/>
</dbReference>
<evidence type="ECO:0000256" key="1">
    <source>
        <dbReference type="SAM" id="SignalP"/>
    </source>
</evidence>
<dbReference type="AlphaFoldDB" id="A0A1Y3Z2D1"/>
<organism evidence="3 4">
    <name type="scientific">Bacteroides clarus</name>
    <dbReference type="NCBI Taxonomy" id="626929"/>
    <lineage>
        <taxon>Bacteria</taxon>
        <taxon>Pseudomonadati</taxon>
        <taxon>Bacteroidota</taxon>
        <taxon>Bacteroidia</taxon>
        <taxon>Bacteroidales</taxon>
        <taxon>Bacteroidaceae</taxon>
        <taxon>Bacteroides</taxon>
    </lineage>
</organism>
<evidence type="ECO:0000313" key="4">
    <source>
        <dbReference type="Proteomes" id="UP000195386"/>
    </source>
</evidence>
<reference evidence="4" key="1">
    <citation type="submission" date="2017-04" db="EMBL/GenBank/DDBJ databases">
        <title>Function of individual gut microbiota members based on whole genome sequencing of pure cultures obtained from chicken caecum.</title>
        <authorList>
            <person name="Medvecky M."/>
            <person name="Cejkova D."/>
            <person name="Polansky O."/>
            <person name="Karasova D."/>
            <person name="Kubasova T."/>
            <person name="Cizek A."/>
            <person name="Rychlik I."/>
        </authorList>
    </citation>
    <scope>NUCLEOTIDE SEQUENCE [LARGE SCALE GENOMIC DNA]</scope>
    <source>
        <strain evidence="4">An43</strain>
    </source>
</reference>
<name>A0A1Y3Z2D1_9BACE</name>
<dbReference type="EMBL" id="NFII01000009">
    <property type="protein sequence ID" value="OUO00701.1"/>
    <property type="molecule type" value="Genomic_DNA"/>
</dbReference>
<dbReference type="Pfam" id="PF16409">
    <property type="entry name" value="DUF5017"/>
    <property type="match status" value="1"/>
</dbReference>
<dbReference type="RefSeq" id="WP_087426259.1">
    <property type="nucleotide sequence ID" value="NZ_NFII01000009.1"/>
</dbReference>
<dbReference type="SUPFAM" id="SSF49299">
    <property type="entry name" value="PKD domain"/>
    <property type="match status" value="1"/>
</dbReference>
<accession>A0A1Y3Z2D1</accession>
<dbReference type="InterPro" id="IPR032185">
    <property type="entry name" value="DUF5017"/>
</dbReference>
<protein>
    <submittedName>
        <fullName evidence="3">DUF5017 domain-containing protein</fullName>
    </submittedName>
</protein>
<proteinExistence type="predicted"/>
<comment type="caution">
    <text evidence="3">The sequence shown here is derived from an EMBL/GenBank/DDBJ whole genome shotgun (WGS) entry which is preliminary data.</text>
</comment>
<keyword evidence="1" id="KW-0732">Signal</keyword>
<dbReference type="Gene3D" id="2.60.40.10">
    <property type="entry name" value="Immunoglobulins"/>
    <property type="match status" value="1"/>
</dbReference>
<dbReference type="PROSITE" id="PS51257">
    <property type="entry name" value="PROKAR_LIPOPROTEIN"/>
    <property type="match status" value="1"/>
</dbReference>
<feature type="signal peptide" evidence="1">
    <location>
        <begin position="1"/>
        <end position="28"/>
    </location>
</feature>
<dbReference type="InterPro" id="IPR013783">
    <property type="entry name" value="Ig-like_fold"/>
</dbReference>
<dbReference type="InterPro" id="IPR035986">
    <property type="entry name" value="PKD_dom_sf"/>
</dbReference>
<evidence type="ECO:0000259" key="2">
    <source>
        <dbReference type="Pfam" id="PF16409"/>
    </source>
</evidence>
<feature type="chain" id="PRO_5012147221" evidence="1">
    <location>
        <begin position="29"/>
        <end position="354"/>
    </location>
</feature>